<dbReference type="PANTHER" id="PTHR43875:SF1">
    <property type="entry name" value="OSMOPROTECTIVE COMPOUNDS UPTAKE ATP-BINDING PROTEIN GGTA"/>
    <property type="match status" value="1"/>
</dbReference>
<organism evidence="5 6">
    <name type="scientific">Endozoicomonas lisbonensis</name>
    <dbReference type="NCBI Taxonomy" id="3120522"/>
    <lineage>
        <taxon>Bacteria</taxon>
        <taxon>Pseudomonadati</taxon>
        <taxon>Pseudomonadota</taxon>
        <taxon>Gammaproteobacteria</taxon>
        <taxon>Oceanospirillales</taxon>
        <taxon>Endozoicomonadaceae</taxon>
        <taxon>Endozoicomonas</taxon>
    </lineage>
</organism>
<feature type="domain" description="ABC transporter" evidence="4">
    <location>
        <begin position="4"/>
        <end position="233"/>
    </location>
</feature>
<keyword evidence="2" id="KW-0547">Nucleotide-binding</keyword>
<dbReference type="SUPFAM" id="SSF52540">
    <property type="entry name" value="P-loop containing nucleoside triphosphate hydrolases"/>
    <property type="match status" value="1"/>
</dbReference>
<dbReference type="Gene3D" id="2.40.50.100">
    <property type="match status" value="1"/>
</dbReference>
<reference evidence="5 6" key="1">
    <citation type="submission" date="2024-06" db="EMBL/GenBank/DDBJ databases">
        <title>Genomic Encyclopedia of Type Strains, Phase V (KMG-V): Genome sequencing to study the core and pangenomes of soil and plant-associated prokaryotes.</title>
        <authorList>
            <person name="Whitman W."/>
        </authorList>
    </citation>
    <scope>NUCLEOTIDE SEQUENCE [LARGE SCALE GENOMIC DNA]</scope>
    <source>
        <strain evidence="5 6">NE40</strain>
    </source>
</reference>
<dbReference type="InterPro" id="IPR047641">
    <property type="entry name" value="ABC_transpr_MalK/UgpC-like"/>
</dbReference>
<dbReference type="Pfam" id="PF00005">
    <property type="entry name" value="ABC_tran"/>
    <property type="match status" value="1"/>
</dbReference>
<sequence length="373" mass="41166">MEQLKLSGITKRYQGTTVLHDINLDIQAGEFLVLVGPSGCGKSTLLKMIAGLEDITEGEIRAGHRLFNRLPPQQRNIAMVFQSYALYPHLSIYENIAFGMKVRKEPAASFQKVEKAAAMLNLTDYLERLPGQLSGGQRQRVAMGRALVRDADFFLFDEPLSNLDAKLRVQMRGEIKALHNQQKKTTIYVTHDQVEAMTLADRVVIMNRGRIEQTGKPLDLYDQPDTMFVAGFLGSPSISFIPAVTSRNGVTITSCEDGQPVHLPLKVEADQGKDVMLGVRPEGFVIGKGNLPFVVNYVELMGAESNIYGTLSGYPCTIARFERVSLQPGEVIRVGLDYSKVHAFDKNSEVRLNSSALPDRTPAAEPVAIMSVL</sequence>
<dbReference type="PANTHER" id="PTHR43875">
    <property type="entry name" value="MALTODEXTRIN IMPORT ATP-BINDING PROTEIN MSMX"/>
    <property type="match status" value="1"/>
</dbReference>
<evidence type="ECO:0000313" key="6">
    <source>
        <dbReference type="Proteomes" id="UP001549366"/>
    </source>
</evidence>
<dbReference type="InterPro" id="IPR017871">
    <property type="entry name" value="ABC_transporter-like_CS"/>
</dbReference>
<dbReference type="SMART" id="SM00382">
    <property type="entry name" value="AAA"/>
    <property type="match status" value="1"/>
</dbReference>
<evidence type="ECO:0000259" key="4">
    <source>
        <dbReference type="PROSITE" id="PS50893"/>
    </source>
</evidence>
<dbReference type="InterPro" id="IPR040582">
    <property type="entry name" value="OB_MalK-like"/>
</dbReference>
<keyword evidence="3 5" id="KW-0067">ATP-binding</keyword>
<evidence type="ECO:0000256" key="1">
    <source>
        <dbReference type="ARBA" id="ARBA00022448"/>
    </source>
</evidence>
<evidence type="ECO:0000313" key="5">
    <source>
        <dbReference type="EMBL" id="MET4754857.1"/>
    </source>
</evidence>
<dbReference type="NCBIfam" id="NF008653">
    <property type="entry name" value="PRK11650.1"/>
    <property type="match status" value="1"/>
</dbReference>
<dbReference type="EMBL" id="JBEWTB010000001">
    <property type="protein sequence ID" value="MET4754857.1"/>
    <property type="molecule type" value="Genomic_DNA"/>
</dbReference>
<accession>A0ABV2SAS1</accession>
<dbReference type="InterPro" id="IPR012340">
    <property type="entry name" value="NA-bd_OB-fold"/>
</dbReference>
<dbReference type="Pfam" id="PF17912">
    <property type="entry name" value="OB_MalK"/>
    <property type="match status" value="1"/>
</dbReference>
<dbReference type="SUPFAM" id="SSF50331">
    <property type="entry name" value="MOP-like"/>
    <property type="match status" value="1"/>
</dbReference>
<evidence type="ECO:0000256" key="3">
    <source>
        <dbReference type="ARBA" id="ARBA00022840"/>
    </source>
</evidence>
<dbReference type="Proteomes" id="UP001549366">
    <property type="component" value="Unassembled WGS sequence"/>
</dbReference>
<keyword evidence="1" id="KW-0813">Transport</keyword>
<dbReference type="Gene3D" id="3.40.50.300">
    <property type="entry name" value="P-loop containing nucleotide triphosphate hydrolases"/>
    <property type="match status" value="1"/>
</dbReference>
<proteinExistence type="predicted"/>
<dbReference type="InterPro" id="IPR008995">
    <property type="entry name" value="Mo/tungstate-bd_C_term_dom"/>
</dbReference>
<name>A0ABV2SAS1_9GAMM</name>
<dbReference type="InterPro" id="IPR003593">
    <property type="entry name" value="AAA+_ATPase"/>
</dbReference>
<dbReference type="PROSITE" id="PS50893">
    <property type="entry name" value="ABC_TRANSPORTER_2"/>
    <property type="match status" value="1"/>
</dbReference>
<protein>
    <submittedName>
        <fullName evidence="5">Multiple sugar transport system ATP-binding protein</fullName>
    </submittedName>
</protein>
<keyword evidence="6" id="KW-1185">Reference proteome</keyword>
<evidence type="ECO:0000256" key="2">
    <source>
        <dbReference type="ARBA" id="ARBA00022741"/>
    </source>
</evidence>
<dbReference type="InterPro" id="IPR003439">
    <property type="entry name" value="ABC_transporter-like_ATP-bd"/>
</dbReference>
<dbReference type="InterPro" id="IPR027417">
    <property type="entry name" value="P-loop_NTPase"/>
</dbReference>
<dbReference type="RefSeq" id="WP_354011659.1">
    <property type="nucleotide sequence ID" value="NZ_JBEWTA010000003.1"/>
</dbReference>
<dbReference type="CDD" id="cd03301">
    <property type="entry name" value="ABC_MalK_N"/>
    <property type="match status" value="1"/>
</dbReference>
<keyword evidence="5" id="KW-0762">Sugar transport</keyword>
<dbReference type="GO" id="GO:0005524">
    <property type="term" value="F:ATP binding"/>
    <property type="evidence" value="ECO:0007669"/>
    <property type="project" value="UniProtKB-KW"/>
</dbReference>
<dbReference type="InterPro" id="IPR015855">
    <property type="entry name" value="ABC_transpr_MalK-like"/>
</dbReference>
<dbReference type="Gene3D" id="2.40.50.140">
    <property type="entry name" value="Nucleic acid-binding proteins"/>
    <property type="match status" value="1"/>
</dbReference>
<comment type="caution">
    <text evidence="5">The sequence shown here is derived from an EMBL/GenBank/DDBJ whole genome shotgun (WGS) entry which is preliminary data.</text>
</comment>
<gene>
    <name evidence="5" type="ORF">V5J35_000049</name>
</gene>
<dbReference type="PROSITE" id="PS00211">
    <property type="entry name" value="ABC_TRANSPORTER_1"/>
    <property type="match status" value="1"/>
</dbReference>